<dbReference type="Proteomes" id="UP001460202">
    <property type="component" value="Unassembled WGS sequence"/>
</dbReference>
<feature type="transmembrane region" description="Helical" evidence="1">
    <location>
        <begin position="6"/>
        <end position="28"/>
    </location>
</feature>
<organism evidence="2 3">
    <name type="scientific">Alistipes intestinihominis</name>
    <dbReference type="NCBI Taxonomy" id="3133172"/>
    <lineage>
        <taxon>Bacteria</taxon>
        <taxon>Pseudomonadati</taxon>
        <taxon>Bacteroidota</taxon>
        <taxon>Bacteroidia</taxon>
        <taxon>Bacteroidales</taxon>
        <taxon>Rikenellaceae</taxon>
        <taxon>Alistipes</taxon>
    </lineage>
</organism>
<evidence type="ECO:0000256" key="1">
    <source>
        <dbReference type="SAM" id="Phobius"/>
    </source>
</evidence>
<name>A0ABV1H033_9BACT</name>
<comment type="caution">
    <text evidence="2">The sequence shown here is derived from an EMBL/GenBank/DDBJ whole genome shotgun (WGS) entry which is preliminary data.</text>
</comment>
<protein>
    <submittedName>
        <fullName evidence="2">Uncharacterized protein</fullName>
    </submittedName>
</protein>
<sequence length="116" mass="13378">MNLMYIIRETALMMGFTFVVGIAFAYVLKGMTFFFSRFGGCGLSDWMGRSRVWARAYRMNLIRTYRSIWSLDCEDDGSPEGAAQNGLAEYHFGNPRDGEKQDAEMKRLYELHHGKI</sequence>
<keyword evidence="1" id="KW-1133">Transmembrane helix</keyword>
<reference evidence="2 3" key="1">
    <citation type="submission" date="2024-03" db="EMBL/GenBank/DDBJ databases">
        <title>Human intestinal bacterial collection.</title>
        <authorList>
            <person name="Pauvert C."/>
            <person name="Hitch T.C.A."/>
            <person name="Clavel T."/>
        </authorList>
    </citation>
    <scope>NUCLEOTIDE SEQUENCE [LARGE SCALE GENOMIC DNA]</scope>
    <source>
        <strain evidence="2 3">CLA-KB-H122</strain>
    </source>
</reference>
<dbReference type="EMBL" id="JBBMFL010000015">
    <property type="protein sequence ID" value="MEQ2545682.1"/>
    <property type="molecule type" value="Genomic_DNA"/>
</dbReference>
<gene>
    <name evidence="2" type="ORF">WMO46_12080</name>
</gene>
<keyword evidence="1" id="KW-0472">Membrane</keyword>
<keyword evidence="1" id="KW-0812">Transmembrane</keyword>
<evidence type="ECO:0000313" key="2">
    <source>
        <dbReference type="EMBL" id="MEQ2545682.1"/>
    </source>
</evidence>
<dbReference type="RefSeq" id="WP_019151128.1">
    <property type="nucleotide sequence ID" value="NZ_JBBMFL010000015.1"/>
</dbReference>
<keyword evidence="3" id="KW-1185">Reference proteome</keyword>
<evidence type="ECO:0000313" key="3">
    <source>
        <dbReference type="Proteomes" id="UP001460202"/>
    </source>
</evidence>
<accession>A0ABV1H033</accession>
<proteinExistence type="predicted"/>